<dbReference type="Proteomes" id="UP001194746">
    <property type="component" value="Unassembled WGS sequence"/>
</dbReference>
<dbReference type="SUPFAM" id="SSF53335">
    <property type="entry name" value="S-adenosyl-L-methionine-dependent methyltransferases"/>
    <property type="match status" value="1"/>
</dbReference>
<reference evidence="2" key="1">
    <citation type="journal article" date="2019" name="Beilstein J. Org. Chem.">
        <title>Nanangenines: drimane sesquiterpenoids as the dominant metabolite cohort of a novel Australian fungus, Aspergillus nanangensis.</title>
        <authorList>
            <person name="Lacey H.J."/>
            <person name="Gilchrist C.L.M."/>
            <person name="Crombie A."/>
            <person name="Kalaitzis J.A."/>
            <person name="Vuong D."/>
            <person name="Rutledge P.J."/>
            <person name="Turner P."/>
            <person name="Pitt J.I."/>
            <person name="Lacey E."/>
            <person name="Chooi Y.H."/>
            <person name="Piggott A.M."/>
        </authorList>
    </citation>
    <scope>NUCLEOTIDE SEQUENCE</scope>
    <source>
        <strain evidence="2">MST-FP2251</strain>
    </source>
</reference>
<dbReference type="PANTHER" id="PTHR43591">
    <property type="entry name" value="METHYLTRANSFERASE"/>
    <property type="match status" value="1"/>
</dbReference>
<dbReference type="CDD" id="cd02440">
    <property type="entry name" value="AdoMet_MTases"/>
    <property type="match status" value="1"/>
</dbReference>
<organism evidence="2 3">
    <name type="scientific">Aspergillus nanangensis</name>
    <dbReference type="NCBI Taxonomy" id="2582783"/>
    <lineage>
        <taxon>Eukaryota</taxon>
        <taxon>Fungi</taxon>
        <taxon>Dikarya</taxon>
        <taxon>Ascomycota</taxon>
        <taxon>Pezizomycotina</taxon>
        <taxon>Eurotiomycetes</taxon>
        <taxon>Eurotiomycetidae</taxon>
        <taxon>Eurotiales</taxon>
        <taxon>Aspergillaceae</taxon>
        <taxon>Aspergillus</taxon>
        <taxon>Aspergillus subgen. Circumdati</taxon>
    </lineage>
</organism>
<name>A0AAD4GMN9_ASPNN</name>
<dbReference type="InterPro" id="IPR029063">
    <property type="entry name" value="SAM-dependent_MTases_sf"/>
</dbReference>
<sequence>MVGLSGKEAKPQSNPGAINASFGLADGHGYMLETNSYQAAGRLNLQHYLWRETFGFSIHPSIKLPETPNIVDVACGTGLWLIDVAREISTAQLEGLDTDLTRAPHTNWLPSNIHMRHWNMFEDVPPELEGKFDLVHIRLLVLVLSNVEIHKPLANFLKLVKPGGYIQWDDVDCINIHVKKADGSLDASALEELRVACYSNGRHNWIMDLPQLLTSKGFQLSKLHWYDERMELVRAFNDQHLMTMEEFADQLMRTGQQAGAARFRHLIAHSYEECLRGAALSMPRIVVVGQRPDTV</sequence>
<accession>A0AAD4GMN9</accession>
<reference evidence="2" key="2">
    <citation type="submission" date="2020-02" db="EMBL/GenBank/DDBJ databases">
        <authorList>
            <person name="Gilchrist C.L.M."/>
            <person name="Chooi Y.-H."/>
        </authorList>
    </citation>
    <scope>NUCLEOTIDE SEQUENCE</scope>
    <source>
        <strain evidence="2">MST-FP2251</strain>
    </source>
</reference>
<gene>
    <name evidence="2" type="ORF">FE257_003780</name>
</gene>
<evidence type="ECO:0000313" key="3">
    <source>
        <dbReference type="Proteomes" id="UP001194746"/>
    </source>
</evidence>
<feature type="domain" description="Methyltransferase" evidence="1">
    <location>
        <begin position="70"/>
        <end position="164"/>
    </location>
</feature>
<proteinExistence type="predicted"/>
<dbReference type="Pfam" id="PF13649">
    <property type="entry name" value="Methyltransf_25"/>
    <property type="match status" value="1"/>
</dbReference>
<comment type="caution">
    <text evidence="2">The sequence shown here is derived from an EMBL/GenBank/DDBJ whole genome shotgun (WGS) entry which is preliminary data.</text>
</comment>
<dbReference type="AlphaFoldDB" id="A0AAD4GMN9"/>
<evidence type="ECO:0000259" key="1">
    <source>
        <dbReference type="Pfam" id="PF13649"/>
    </source>
</evidence>
<evidence type="ECO:0000313" key="2">
    <source>
        <dbReference type="EMBL" id="KAF9883289.1"/>
    </source>
</evidence>
<dbReference type="PANTHER" id="PTHR43591:SF96">
    <property type="entry name" value="PUTATIVE-RELATED"/>
    <property type="match status" value="1"/>
</dbReference>
<keyword evidence="3" id="KW-1185">Reference proteome</keyword>
<dbReference type="Gene3D" id="3.40.50.150">
    <property type="entry name" value="Vaccinia Virus protein VP39"/>
    <property type="match status" value="1"/>
</dbReference>
<dbReference type="EMBL" id="VCAU01000172">
    <property type="protein sequence ID" value="KAF9883289.1"/>
    <property type="molecule type" value="Genomic_DNA"/>
</dbReference>
<dbReference type="InterPro" id="IPR041698">
    <property type="entry name" value="Methyltransf_25"/>
</dbReference>
<protein>
    <recommendedName>
        <fullName evidence="1">Methyltransferase domain-containing protein</fullName>
    </recommendedName>
</protein>